<organism evidence="1 2">
    <name type="scientific">Rubroshorea leprosula</name>
    <dbReference type="NCBI Taxonomy" id="152421"/>
    <lineage>
        <taxon>Eukaryota</taxon>
        <taxon>Viridiplantae</taxon>
        <taxon>Streptophyta</taxon>
        <taxon>Embryophyta</taxon>
        <taxon>Tracheophyta</taxon>
        <taxon>Spermatophyta</taxon>
        <taxon>Magnoliopsida</taxon>
        <taxon>eudicotyledons</taxon>
        <taxon>Gunneridae</taxon>
        <taxon>Pentapetalae</taxon>
        <taxon>rosids</taxon>
        <taxon>malvids</taxon>
        <taxon>Malvales</taxon>
        <taxon>Dipterocarpaceae</taxon>
        <taxon>Rubroshorea</taxon>
    </lineage>
</organism>
<protein>
    <submittedName>
        <fullName evidence="1">Uncharacterized protein</fullName>
    </submittedName>
</protein>
<sequence length="37" mass="4547">MRKHRKMVHRGSPYRSFFSYLKPPWSFEICSFPTIKT</sequence>
<reference evidence="1 2" key="1">
    <citation type="journal article" date="2021" name="Commun. Biol.">
        <title>The genome of Shorea leprosula (Dipterocarpaceae) highlights the ecological relevance of drought in aseasonal tropical rainforests.</title>
        <authorList>
            <person name="Ng K.K.S."/>
            <person name="Kobayashi M.J."/>
            <person name="Fawcett J.A."/>
            <person name="Hatakeyama M."/>
            <person name="Paape T."/>
            <person name="Ng C.H."/>
            <person name="Ang C.C."/>
            <person name="Tnah L.H."/>
            <person name="Lee C.T."/>
            <person name="Nishiyama T."/>
            <person name="Sese J."/>
            <person name="O'Brien M.J."/>
            <person name="Copetti D."/>
            <person name="Mohd Noor M.I."/>
            <person name="Ong R.C."/>
            <person name="Putra M."/>
            <person name="Sireger I.Z."/>
            <person name="Indrioko S."/>
            <person name="Kosugi Y."/>
            <person name="Izuno A."/>
            <person name="Isagi Y."/>
            <person name="Lee S.L."/>
            <person name="Shimizu K.K."/>
        </authorList>
    </citation>
    <scope>NUCLEOTIDE SEQUENCE [LARGE SCALE GENOMIC DNA]</scope>
    <source>
        <strain evidence="1">214</strain>
    </source>
</reference>
<gene>
    <name evidence="1" type="ORF">SLEP1_g53756</name>
</gene>
<proteinExistence type="predicted"/>
<comment type="caution">
    <text evidence="1">The sequence shown here is derived from an EMBL/GenBank/DDBJ whole genome shotgun (WGS) entry which is preliminary data.</text>
</comment>
<evidence type="ECO:0000313" key="2">
    <source>
        <dbReference type="Proteomes" id="UP001054252"/>
    </source>
</evidence>
<accession>A0AAV5MAH9</accession>
<keyword evidence="2" id="KW-1185">Reference proteome</keyword>
<dbReference type="Proteomes" id="UP001054252">
    <property type="component" value="Unassembled WGS sequence"/>
</dbReference>
<dbReference type="AlphaFoldDB" id="A0AAV5MAH9"/>
<dbReference type="EMBL" id="BPVZ01000215">
    <property type="protein sequence ID" value="GKV46790.1"/>
    <property type="molecule type" value="Genomic_DNA"/>
</dbReference>
<evidence type="ECO:0000313" key="1">
    <source>
        <dbReference type="EMBL" id="GKV46790.1"/>
    </source>
</evidence>
<name>A0AAV5MAH9_9ROSI</name>